<dbReference type="OrthoDB" id="5567494at2"/>
<keyword evidence="1" id="KW-0812">Transmembrane</keyword>
<name>A0A177NGL4_9GAMM</name>
<dbReference type="EMBL" id="LUUI01000091">
    <property type="protein sequence ID" value="OAI17035.1"/>
    <property type="molecule type" value="Genomic_DNA"/>
</dbReference>
<keyword evidence="1" id="KW-0472">Membrane</keyword>
<evidence type="ECO:0000313" key="3">
    <source>
        <dbReference type="Proteomes" id="UP000078476"/>
    </source>
</evidence>
<accession>A0A177NGL4</accession>
<comment type="caution">
    <text evidence="2">The sequence shown here is derived from an EMBL/GenBank/DDBJ whole genome shotgun (WGS) entry which is preliminary data.</text>
</comment>
<keyword evidence="1" id="KW-1133">Transmembrane helix</keyword>
<dbReference type="STRING" id="980561.A1359_00310"/>
<proteinExistence type="predicted"/>
<keyword evidence="3" id="KW-1185">Reference proteome</keyword>
<dbReference type="RefSeq" id="WP_066980424.1">
    <property type="nucleotide sequence ID" value="NZ_LUUI01000091.1"/>
</dbReference>
<sequence>MTFLKNKRFIQEGILCLVFALSLIGMGITDFSPVESHRYWVVMIVLLAIAGIGLGWTRKDYQGNIIHLVIRELIHWGATLITVLGVYILLSTGRLNYESTGLIIELILGLSLFLDGRNLGWRISLLGILVGCTAIIAAYVEEYIWVVLLVSLSLWVMVYYWEKHRHKSL</sequence>
<feature type="transmembrane region" description="Helical" evidence="1">
    <location>
        <begin position="119"/>
        <end position="137"/>
    </location>
</feature>
<gene>
    <name evidence="2" type="ORF">A1359_00310</name>
</gene>
<evidence type="ECO:0000313" key="2">
    <source>
        <dbReference type="EMBL" id="OAI17035.1"/>
    </source>
</evidence>
<feature type="transmembrane region" description="Helical" evidence="1">
    <location>
        <begin position="68"/>
        <end position="89"/>
    </location>
</feature>
<organism evidence="2 3">
    <name type="scientific">Methylomonas lenta</name>
    <dbReference type="NCBI Taxonomy" id="980561"/>
    <lineage>
        <taxon>Bacteria</taxon>
        <taxon>Pseudomonadati</taxon>
        <taxon>Pseudomonadota</taxon>
        <taxon>Gammaproteobacteria</taxon>
        <taxon>Methylococcales</taxon>
        <taxon>Methylococcaceae</taxon>
        <taxon>Methylomonas</taxon>
    </lineage>
</organism>
<evidence type="ECO:0000256" key="1">
    <source>
        <dbReference type="SAM" id="Phobius"/>
    </source>
</evidence>
<feature type="transmembrane region" description="Helical" evidence="1">
    <location>
        <begin position="39"/>
        <end position="56"/>
    </location>
</feature>
<feature type="transmembrane region" description="Helical" evidence="1">
    <location>
        <begin position="95"/>
        <end position="114"/>
    </location>
</feature>
<feature type="transmembrane region" description="Helical" evidence="1">
    <location>
        <begin position="143"/>
        <end position="161"/>
    </location>
</feature>
<dbReference type="Proteomes" id="UP000078476">
    <property type="component" value="Unassembled WGS sequence"/>
</dbReference>
<dbReference type="AlphaFoldDB" id="A0A177NGL4"/>
<protein>
    <submittedName>
        <fullName evidence="2">Uncharacterized protein</fullName>
    </submittedName>
</protein>
<reference evidence="2 3" key="1">
    <citation type="submission" date="2016-03" db="EMBL/GenBank/DDBJ databases">
        <authorList>
            <person name="Ploux O."/>
        </authorList>
    </citation>
    <scope>NUCLEOTIDE SEQUENCE [LARGE SCALE GENOMIC DNA]</scope>
    <source>
        <strain evidence="2 3">R-45370</strain>
    </source>
</reference>